<evidence type="ECO:0000256" key="2">
    <source>
        <dbReference type="ARBA" id="ARBA00022741"/>
    </source>
</evidence>
<gene>
    <name evidence="6" type="ORF">B0W44_06120</name>
</gene>
<dbReference type="PROSITE" id="PS51481">
    <property type="entry name" value="DHAK"/>
    <property type="match status" value="1"/>
</dbReference>
<dbReference type="GO" id="GO:0019563">
    <property type="term" value="P:glycerol catabolic process"/>
    <property type="evidence" value="ECO:0007669"/>
    <property type="project" value="TreeGrafter"/>
</dbReference>
<organism evidence="6 7">
    <name type="scientific">Novibacillus thermophilus</name>
    <dbReference type="NCBI Taxonomy" id="1471761"/>
    <lineage>
        <taxon>Bacteria</taxon>
        <taxon>Bacillati</taxon>
        <taxon>Bacillota</taxon>
        <taxon>Bacilli</taxon>
        <taxon>Bacillales</taxon>
        <taxon>Thermoactinomycetaceae</taxon>
        <taxon>Novibacillus</taxon>
    </lineage>
</organism>
<feature type="domain" description="DhaK" evidence="5">
    <location>
        <begin position="7"/>
        <end position="329"/>
    </location>
</feature>
<evidence type="ECO:0000256" key="1">
    <source>
        <dbReference type="ARBA" id="ARBA00022679"/>
    </source>
</evidence>
<dbReference type="Gene3D" id="3.30.1180.20">
    <property type="entry name" value="Dihydroxyacetone kinase, domain 2"/>
    <property type="match status" value="1"/>
</dbReference>
<dbReference type="Pfam" id="PF02733">
    <property type="entry name" value="Dak1"/>
    <property type="match status" value="1"/>
</dbReference>
<evidence type="ECO:0000256" key="3">
    <source>
        <dbReference type="ARBA" id="ARBA00022777"/>
    </source>
</evidence>
<dbReference type="NCBIfam" id="TIGR02363">
    <property type="entry name" value="dhaK1"/>
    <property type="match status" value="1"/>
</dbReference>
<dbReference type="Gene3D" id="3.40.50.10440">
    <property type="entry name" value="Dihydroxyacetone kinase, domain 1"/>
    <property type="match status" value="1"/>
</dbReference>
<dbReference type="OrthoDB" id="9806345at2"/>
<reference evidence="6 7" key="1">
    <citation type="journal article" date="2015" name="Int. J. Syst. Evol. Microbiol.">
        <title>Novibacillus thermophilus gen. nov., sp. nov., a Gram-staining-negative and moderately thermophilic member of the family Thermoactinomycetaceae.</title>
        <authorList>
            <person name="Yang G."/>
            <person name="Chen J."/>
            <person name="Zhou S."/>
        </authorList>
    </citation>
    <scope>NUCLEOTIDE SEQUENCE [LARGE SCALE GENOMIC DNA]</scope>
    <source>
        <strain evidence="6 7">SG-1</strain>
    </source>
</reference>
<dbReference type="AlphaFoldDB" id="A0A1U9K5U2"/>
<dbReference type="Proteomes" id="UP000188603">
    <property type="component" value="Chromosome"/>
</dbReference>
<keyword evidence="2" id="KW-0547">Nucleotide-binding</keyword>
<keyword evidence="3 6" id="KW-0418">Kinase</keyword>
<keyword evidence="4" id="KW-0067">ATP-binding</keyword>
<dbReference type="FunFam" id="3.40.50.10440:FF:000001">
    <property type="entry name" value="Dihydroxyacetone kinase, DhaK subunit"/>
    <property type="match status" value="1"/>
</dbReference>
<dbReference type="PANTHER" id="PTHR28629:SF4">
    <property type="entry name" value="TRIOKINASE_FMN CYCLASE"/>
    <property type="match status" value="1"/>
</dbReference>
<proteinExistence type="predicted"/>
<sequence>MKKLINRPDRVVSDMLAGMALSYPDRLRHLEGTGVIVRRDAPVTGKVGLVSGGGSGHEPAHAGFVGTGMLDAAVAGEVFTSPTPDQILEAIKAVDSGQGVLCIVKNYTGDVLNFEMAAEMAAAEGIDVDHVVVNDDVAVEDSTHTTGRRGIAGTVFVHKVAGARAQAGGTLHEVKQAAQTVIQNVRSMGVALTPCTLPEAGKPGFTLGENEIEIGIGIHGEPGVERTKVRTAADVTTVLADKVLSDLPFQPGDRVAVMVNGMGATPLMELNVVGKELHAILKEKRIEVVDTWIGEFMTSLDMAGCSITLLKMTDDTEKWLSAPADTVAVRRY</sequence>
<dbReference type="GO" id="GO:0004371">
    <property type="term" value="F:glycerone kinase activity"/>
    <property type="evidence" value="ECO:0007669"/>
    <property type="project" value="InterPro"/>
</dbReference>
<dbReference type="PANTHER" id="PTHR28629">
    <property type="entry name" value="TRIOKINASE/FMN CYCLASE"/>
    <property type="match status" value="1"/>
</dbReference>
<keyword evidence="1" id="KW-0808">Transferase</keyword>
<dbReference type="InterPro" id="IPR004006">
    <property type="entry name" value="DhaK_dom"/>
</dbReference>
<dbReference type="GO" id="GO:0005829">
    <property type="term" value="C:cytosol"/>
    <property type="evidence" value="ECO:0007669"/>
    <property type="project" value="TreeGrafter"/>
</dbReference>
<evidence type="ECO:0000313" key="7">
    <source>
        <dbReference type="Proteomes" id="UP000188603"/>
    </source>
</evidence>
<protein>
    <submittedName>
        <fullName evidence="6">Dihydroxyacetone kinase subunit DhaK</fullName>
    </submittedName>
</protein>
<dbReference type="SUPFAM" id="SSF82549">
    <property type="entry name" value="DAK1/DegV-like"/>
    <property type="match status" value="1"/>
</dbReference>
<dbReference type="FunFam" id="3.30.1180.20:FF:000001">
    <property type="entry name" value="Dihydroxyacetone kinase 1"/>
    <property type="match status" value="1"/>
</dbReference>
<dbReference type="EMBL" id="CP019699">
    <property type="protein sequence ID" value="AQS55425.1"/>
    <property type="molecule type" value="Genomic_DNA"/>
</dbReference>
<dbReference type="KEGG" id="ntr:B0W44_06120"/>
<dbReference type="InterPro" id="IPR012736">
    <property type="entry name" value="DhaK_1"/>
</dbReference>
<dbReference type="GO" id="GO:0005524">
    <property type="term" value="F:ATP binding"/>
    <property type="evidence" value="ECO:0007669"/>
    <property type="project" value="UniProtKB-KW"/>
</dbReference>
<dbReference type="STRING" id="1471761.B0W44_06120"/>
<dbReference type="InterPro" id="IPR050861">
    <property type="entry name" value="Dihydroxyacetone_Kinase"/>
</dbReference>
<dbReference type="RefSeq" id="WP_077719273.1">
    <property type="nucleotide sequence ID" value="NZ_CP019699.1"/>
</dbReference>
<accession>A0A1U9K5U2</accession>
<evidence type="ECO:0000256" key="4">
    <source>
        <dbReference type="ARBA" id="ARBA00022840"/>
    </source>
</evidence>
<evidence type="ECO:0000313" key="6">
    <source>
        <dbReference type="EMBL" id="AQS55425.1"/>
    </source>
</evidence>
<keyword evidence="7" id="KW-1185">Reference proteome</keyword>
<name>A0A1U9K5U2_9BACL</name>
<evidence type="ECO:0000259" key="5">
    <source>
        <dbReference type="PROSITE" id="PS51481"/>
    </source>
</evidence>